<reference evidence="6 7" key="2">
    <citation type="submission" date="2020-07" db="EMBL/GenBank/DDBJ databases">
        <title>Genome assembly of wild tea tree DASZ reveals pedigree and selection history of tea varieties.</title>
        <authorList>
            <person name="Zhang W."/>
        </authorList>
    </citation>
    <scope>NUCLEOTIDE SEQUENCE [LARGE SCALE GENOMIC DNA]</scope>
    <source>
        <strain evidence="7">cv. G240</strain>
        <tissue evidence="6">Leaf</tissue>
    </source>
</reference>
<dbReference type="PANTHER" id="PTHR31042">
    <property type="entry name" value="CORE-2/I-BRANCHING BETA-1,6-N-ACETYLGLUCOSAMINYLTRANSFERASE FAMILY PROTEIN-RELATED"/>
    <property type="match status" value="1"/>
</dbReference>
<keyword evidence="4" id="KW-0472">Membrane</keyword>
<keyword evidence="2" id="KW-0328">Glycosyltransferase</keyword>
<evidence type="ECO:0000256" key="5">
    <source>
        <dbReference type="ARBA" id="ARBA00023180"/>
    </source>
</evidence>
<dbReference type="InterPro" id="IPR003406">
    <property type="entry name" value="Glyco_trans_14"/>
</dbReference>
<gene>
    <name evidence="6" type="ORF">HYC85_027584</name>
</gene>
<keyword evidence="3" id="KW-0808">Transferase</keyword>
<dbReference type="EMBL" id="JACBKZ010000013">
    <property type="protein sequence ID" value="KAF5936455.1"/>
    <property type="molecule type" value="Genomic_DNA"/>
</dbReference>
<evidence type="ECO:0000256" key="4">
    <source>
        <dbReference type="ARBA" id="ARBA00023136"/>
    </source>
</evidence>
<comment type="subcellular location">
    <subcellularLocation>
        <location evidence="1">Membrane</location>
        <topology evidence="1">Single-pass type II membrane protein</topology>
    </subcellularLocation>
</comment>
<accession>A0A7J7G839</accession>
<dbReference type="InterPro" id="IPR044174">
    <property type="entry name" value="BC10-like"/>
</dbReference>
<evidence type="ECO:0000256" key="3">
    <source>
        <dbReference type="ARBA" id="ARBA00022679"/>
    </source>
</evidence>
<evidence type="ECO:0000313" key="6">
    <source>
        <dbReference type="EMBL" id="KAF5936455.1"/>
    </source>
</evidence>
<dbReference type="GO" id="GO:0016020">
    <property type="term" value="C:membrane"/>
    <property type="evidence" value="ECO:0007669"/>
    <property type="project" value="UniProtKB-SubCell"/>
</dbReference>
<comment type="caution">
    <text evidence="6">The sequence shown here is derived from an EMBL/GenBank/DDBJ whole genome shotgun (WGS) entry which is preliminary data.</text>
</comment>
<sequence>MLFGNLGLLYLGEKLQILRTFGIRNCSVQPRVVPMEEGKDPTVTARTTQSRVFPQRLLHIYMILYFGVNTATALPSFQPCVVEEPTSLEQWIKPPSNLLRKMTDKELFWRASFTSVSKIAFMFLTKGPLPLAPLWERFLKGHEGLYLIYIHSLPSFQVDFPSSSVFYRRQIPSQRREVLGEEEEFLRESGFLSLIPRDRTDLDLCLDPDDPRTK</sequence>
<reference evidence="7" key="1">
    <citation type="journal article" date="2020" name="Nat. Commun.">
        <title>Genome assembly of wild tea tree DASZ reveals pedigree and selection history of tea varieties.</title>
        <authorList>
            <person name="Zhang W."/>
            <person name="Zhang Y."/>
            <person name="Qiu H."/>
            <person name="Guo Y."/>
            <person name="Wan H."/>
            <person name="Zhang X."/>
            <person name="Scossa F."/>
            <person name="Alseekh S."/>
            <person name="Zhang Q."/>
            <person name="Wang P."/>
            <person name="Xu L."/>
            <person name="Schmidt M.H."/>
            <person name="Jia X."/>
            <person name="Li D."/>
            <person name="Zhu A."/>
            <person name="Guo F."/>
            <person name="Chen W."/>
            <person name="Ni D."/>
            <person name="Usadel B."/>
            <person name="Fernie A.R."/>
            <person name="Wen W."/>
        </authorList>
    </citation>
    <scope>NUCLEOTIDE SEQUENCE [LARGE SCALE GENOMIC DNA]</scope>
    <source>
        <strain evidence="7">cv. G240</strain>
    </source>
</reference>
<keyword evidence="7" id="KW-1185">Reference proteome</keyword>
<proteinExistence type="predicted"/>
<evidence type="ECO:0000256" key="1">
    <source>
        <dbReference type="ARBA" id="ARBA00004606"/>
    </source>
</evidence>
<evidence type="ECO:0000256" key="2">
    <source>
        <dbReference type="ARBA" id="ARBA00022676"/>
    </source>
</evidence>
<name>A0A7J7G839_CAMSI</name>
<protein>
    <submittedName>
        <fullName evidence="6">Uncharacterized protein</fullName>
    </submittedName>
</protein>
<dbReference type="GO" id="GO:0016757">
    <property type="term" value="F:glycosyltransferase activity"/>
    <property type="evidence" value="ECO:0007669"/>
    <property type="project" value="UniProtKB-KW"/>
</dbReference>
<keyword evidence="5" id="KW-0325">Glycoprotein</keyword>
<dbReference type="AlphaFoldDB" id="A0A7J7G839"/>
<dbReference type="PANTHER" id="PTHR31042:SF8">
    <property type="entry name" value="CORE-2_I-BRANCHING BETA-1,6-N-ACETYLGLUCOSAMINYLTRANSFERASE FAMILY PROTEIN"/>
    <property type="match status" value="1"/>
</dbReference>
<dbReference type="Pfam" id="PF02485">
    <property type="entry name" value="Branch"/>
    <property type="match status" value="1"/>
</dbReference>
<organism evidence="6 7">
    <name type="scientific">Camellia sinensis</name>
    <name type="common">Tea plant</name>
    <name type="synonym">Thea sinensis</name>
    <dbReference type="NCBI Taxonomy" id="4442"/>
    <lineage>
        <taxon>Eukaryota</taxon>
        <taxon>Viridiplantae</taxon>
        <taxon>Streptophyta</taxon>
        <taxon>Embryophyta</taxon>
        <taxon>Tracheophyta</taxon>
        <taxon>Spermatophyta</taxon>
        <taxon>Magnoliopsida</taxon>
        <taxon>eudicotyledons</taxon>
        <taxon>Gunneridae</taxon>
        <taxon>Pentapetalae</taxon>
        <taxon>asterids</taxon>
        <taxon>Ericales</taxon>
        <taxon>Theaceae</taxon>
        <taxon>Camellia</taxon>
    </lineage>
</organism>
<evidence type="ECO:0000313" key="7">
    <source>
        <dbReference type="Proteomes" id="UP000593564"/>
    </source>
</evidence>
<dbReference type="Proteomes" id="UP000593564">
    <property type="component" value="Unassembled WGS sequence"/>
</dbReference>